<name>A0A6A8GBV3_9EURY</name>
<dbReference type="Pfam" id="PF23960">
    <property type="entry name" value="DUF7289"/>
    <property type="match status" value="1"/>
</dbReference>
<protein>
    <submittedName>
        <fullName evidence="1">Uncharacterized protein</fullName>
    </submittedName>
</protein>
<sequence length="237" mass="25262">MTDDRGSSELLSFVLVFALVISTVTLVFALGYPALLHVQDVERSTNAERAMTTIADTMTDVTVHGAPSRATEVKLSEASLSFGDPVTITVNGEQREIQSLVYERSDGTRLVYVGGAVFREQADGGFVVVREPELVASGLDDTVVLVPLTTSASSTDAVAGQTDVLVRLERGSTQTVTTDGDVTIEIDSSHSKLWYDYLVAQGGNCGSPPLDDSSPVTCTIDADRSSVTFVEVHVELE</sequence>
<evidence type="ECO:0000313" key="1">
    <source>
        <dbReference type="EMBL" id="MRW98038.1"/>
    </source>
</evidence>
<accession>A0A6A8GBV3</accession>
<dbReference type="EMBL" id="WKJQ01000002">
    <property type="protein sequence ID" value="MRW98038.1"/>
    <property type="molecule type" value="Genomic_DNA"/>
</dbReference>
<dbReference type="InterPro" id="IPR055713">
    <property type="entry name" value="DUF7289"/>
</dbReference>
<keyword evidence="2" id="KW-1185">Reference proteome</keyword>
<dbReference type="RefSeq" id="WP_151114030.1">
    <property type="nucleotide sequence ID" value="NZ_WKJQ01000002.1"/>
</dbReference>
<proteinExistence type="predicted"/>
<comment type="caution">
    <text evidence="1">The sequence shown here is derived from an EMBL/GenBank/DDBJ whole genome shotgun (WGS) entry which is preliminary data.</text>
</comment>
<organism evidence="1 2">
    <name type="scientific">Haloferax marinum</name>
    <dbReference type="NCBI Taxonomy" id="2666143"/>
    <lineage>
        <taxon>Archaea</taxon>
        <taxon>Methanobacteriati</taxon>
        <taxon>Methanobacteriota</taxon>
        <taxon>Stenosarchaea group</taxon>
        <taxon>Halobacteria</taxon>
        <taxon>Halobacteriales</taxon>
        <taxon>Haloferacaceae</taxon>
        <taxon>Haloferax</taxon>
    </lineage>
</organism>
<evidence type="ECO:0000313" key="2">
    <source>
        <dbReference type="Proteomes" id="UP000443423"/>
    </source>
</evidence>
<dbReference type="AlphaFoldDB" id="A0A6A8GBV3"/>
<reference evidence="1 2" key="1">
    <citation type="submission" date="2019-11" db="EMBL/GenBank/DDBJ databases">
        <title>Whole genome sequence of Haloferax sp. MBLA0078.</title>
        <authorList>
            <person name="Seo M.-J."/>
            <person name="Cho E.-S."/>
        </authorList>
    </citation>
    <scope>NUCLEOTIDE SEQUENCE [LARGE SCALE GENOMIC DNA]</scope>
    <source>
        <strain evidence="1 2">MBLA0078</strain>
    </source>
</reference>
<gene>
    <name evidence="1" type="ORF">GJR99_15840</name>
</gene>
<dbReference type="OrthoDB" id="118051at2157"/>
<dbReference type="Proteomes" id="UP000443423">
    <property type="component" value="Unassembled WGS sequence"/>
</dbReference>